<gene>
    <name evidence="2" type="ORF">B4U80_08576</name>
</gene>
<dbReference type="AlphaFoldDB" id="A0A443RWZ7"/>
<keyword evidence="3" id="KW-1185">Reference proteome</keyword>
<dbReference type="PANTHER" id="PTHR21113:SF4">
    <property type="entry name" value="CHITIN-BINDING TYPE-4 DOMAIN-CONTAINING PROTEIN"/>
    <property type="match status" value="1"/>
</dbReference>
<dbReference type="STRING" id="299467.A0A443RWZ7"/>
<sequence>VQYGINGGKCGICGDPWNGLRKNEFPNGIYAKNALIVREYKMGQSFIIAVEVTANHNGYFEFKICPATNSTAEVTQECLDNHVLPVYGSKNAYRFYLPNTNTGIFETLVTLPPNLKCKRCVLQWTYKTANSWGICEDGTQAIGCGNQEMFRSCADISIV</sequence>
<evidence type="ECO:0000313" key="3">
    <source>
        <dbReference type="Proteomes" id="UP000288716"/>
    </source>
</evidence>
<dbReference type="PANTHER" id="PTHR21113">
    <property type="entry name" value="AGAP001705-PA"/>
    <property type="match status" value="1"/>
</dbReference>
<feature type="domain" description="Chitin-binding type-4" evidence="1">
    <location>
        <begin position="6"/>
        <end position="156"/>
    </location>
</feature>
<accession>A0A443RWZ7</accession>
<dbReference type="EMBL" id="NCKV01023280">
    <property type="protein sequence ID" value="RWS19724.1"/>
    <property type="molecule type" value="Genomic_DNA"/>
</dbReference>
<dbReference type="VEuPathDB" id="VectorBase:LDEU012316"/>
<protein>
    <recommendedName>
        <fullName evidence="1">Chitin-binding type-4 domain-containing protein</fullName>
    </recommendedName>
</protein>
<feature type="non-terminal residue" evidence="2">
    <location>
        <position position="1"/>
    </location>
</feature>
<comment type="caution">
    <text evidence="2">The sequence shown here is derived from an EMBL/GenBank/DDBJ whole genome shotgun (WGS) entry which is preliminary data.</text>
</comment>
<dbReference type="Pfam" id="PF03067">
    <property type="entry name" value="LPMO_10"/>
    <property type="match status" value="1"/>
</dbReference>
<dbReference type="Proteomes" id="UP000288716">
    <property type="component" value="Unassembled WGS sequence"/>
</dbReference>
<evidence type="ECO:0000259" key="1">
    <source>
        <dbReference type="Pfam" id="PF03067"/>
    </source>
</evidence>
<dbReference type="InterPro" id="IPR004302">
    <property type="entry name" value="Cellulose/chitin-bd_N"/>
</dbReference>
<evidence type="ECO:0000313" key="2">
    <source>
        <dbReference type="EMBL" id="RWS19724.1"/>
    </source>
</evidence>
<name>A0A443RWZ7_9ACAR</name>
<proteinExistence type="predicted"/>
<dbReference type="OrthoDB" id="64893at2759"/>
<organism evidence="2 3">
    <name type="scientific">Leptotrombidium deliense</name>
    <dbReference type="NCBI Taxonomy" id="299467"/>
    <lineage>
        <taxon>Eukaryota</taxon>
        <taxon>Metazoa</taxon>
        <taxon>Ecdysozoa</taxon>
        <taxon>Arthropoda</taxon>
        <taxon>Chelicerata</taxon>
        <taxon>Arachnida</taxon>
        <taxon>Acari</taxon>
        <taxon>Acariformes</taxon>
        <taxon>Trombidiformes</taxon>
        <taxon>Prostigmata</taxon>
        <taxon>Anystina</taxon>
        <taxon>Parasitengona</taxon>
        <taxon>Trombiculoidea</taxon>
        <taxon>Trombiculidae</taxon>
        <taxon>Leptotrombidium</taxon>
    </lineage>
</organism>
<reference evidence="2 3" key="1">
    <citation type="journal article" date="2018" name="Gigascience">
        <title>Genomes of trombidid mites reveal novel predicted allergens and laterally-transferred genes associated with secondary metabolism.</title>
        <authorList>
            <person name="Dong X."/>
            <person name="Chaisiri K."/>
            <person name="Xia D."/>
            <person name="Armstrong S.D."/>
            <person name="Fang Y."/>
            <person name="Donnelly M.J."/>
            <person name="Kadowaki T."/>
            <person name="McGarry J.W."/>
            <person name="Darby A.C."/>
            <person name="Makepeace B.L."/>
        </authorList>
    </citation>
    <scope>NUCLEOTIDE SEQUENCE [LARGE SCALE GENOMIC DNA]</scope>
    <source>
        <strain evidence="2">UoL-UT</strain>
    </source>
</reference>